<organism evidence="2 3">
    <name type="scientific">Actinoallomurus vinaceus</name>
    <dbReference type="NCBI Taxonomy" id="1080074"/>
    <lineage>
        <taxon>Bacteria</taxon>
        <taxon>Bacillati</taxon>
        <taxon>Actinomycetota</taxon>
        <taxon>Actinomycetes</taxon>
        <taxon>Streptosporangiales</taxon>
        <taxon>Thermomonosporaceae</taxon>
        <taxon>Actinoallomurus</taxon>
    </lineage>
</organism>
<evidence type="ECO:0000256" key="1">
    <source>
        <dbReference type="SAM" id="MobiDB-lite"/>
    </source>
</evidence>
<gene>
    <name evidence="2" type="ORF">GCM10023196_007310</name>
</gene>
<feature type="region of interest" description="Disordered" evidence="1">
    <location>
        <begin position="1"/>
        <end position="23"/>
    </location>
</feature>
<protein>
    <submittedName>
        <fullName evidence="2">Uncharacterized protein</fullName>
    </submittedName>
</protein>
<keyword evidence="3" id="KW-1185">Reference proteome</keyword>
<feature type="compositionally biased region" description="Basic and acidic residues" evidence="1">
    <location>
        <begin position="1"/>
        <end position="13"/>
    </location>
</feature>
<reference evidence="3" key="1">
    <citation type="journal article" date="2019" name="Int. J. Syst. Evol. Microbiol.">
        <title>The Global Catalogue of Microorganisms (GCM) 10K type strain sequencing project: providing services to taxonomists for standard genome sequencing and annotation.</title>
        <authorList>
            <consortium name="The Broad Institute Genomics Platform"/>
            <consortium name="The Broad Institute Genome Sequencing Center for Infectious Disease"/>
            <person name="Wu L."/>
            <person name="Ma J."/>
        </authorList>
    </citation>
    <scope>NUCLEOTIDE SEQUENCE [LARGE SCALE GENOMIC DNA]</scope>
    <source>
        <strain evidence="3">JCM 17939</strain>
    </source>
</reference>
<evidence type="ECO:0000313" key="3">
    <source>
        <dbReference type="Proteomes" id="UP001501442"/>
    </source>
</evidence>
<dbReference type="InterPro" id="IPR016181">
    <property type="entry name" value="Acyl_CoA_acyltransferase"/>
</dbReference>
<dbReference type="SUPFAM" id="SSF55729">
    <property type="entry name" value="Acyl-CoA N-acyltransferases (Nat)"/>
    <property type="match status" value="1"/>
</dbReference>
<dbReference type="Gene3D" id="3.40.630.30">
    <property type="match status" value="1"/>
</dbReference>
<evidence type="ECO:0000313" key="2">
    <source>
        <dbReference type="EMBL" id="GAA4621032.1"/>
    </source>
</evidence>
<sequence length="109" mass="12315">MQLKGGVRDERSTPSDGGTRCRPRIGPADVAIWYVHGGNTKEWAHGRDEFSLHRIWGARSPENAISDRLMQKLGMVVEVRIRGRLLVSGRRRDSIVHSILEEEWAAQGQ</sequence>
<comment type="caution">
    <text evidence="2">The sequence shown here is derived from an EMBL/GenBank/DDBJ whole genome shotgun (WGS) entry which is preliminary data.</text>
</comment>
<dbReference type="EMBL" id="BAABHK010000001">
    <property type="protein sequence ID" value="GAA4621032.1"/>
    <property type="molecule type" value="Genomic_DNA"/>
</dbReference>
<proteinExistence type="predicted"/>
<name>A0ABP8U4K1_9ACTN</name>
<accession>A0ABP8U4K1</accession>
<dbReference type="Proteomes" id="UP001501442">
    <property type="component" value="Unassembled WGS sequence"/>
</dbReference>